<evidence type="ECO:0000313" key="4">
    <source>
        <dbReference type="Proteomes" id="UP001172101"/>
    </source>
</evidence>
<dbReference type="AlphaFoldDB" id="A0AA40A6R7"/>
<sequence>MIKKHSRTSYPNALARSGLILHGAARRAPSTLSRSLQSPLRGKSNPLMRRRCYDTARDDPGPPQSSGVVCLSALYACANPSARVSHARVLGRQHLKLTTRMSTLAASETDARQSQLRMNERPSRVRREEEGGGREQR</sequence>
<organism evidence="3 4">
    <name type="scientific">Lasiosphaeria miniovina</name>
    <dbReference type="NCBI Taxonomy" id="1954250"/>
    <lineage>
        <taxon>Eukaryota</taxon>
        <taxon>Fungi</taxon>
        <taxon>Dikarya</taxon>
        <taxon>Ascomycota</taxon>
        <taxon>Pezizomycotina</taxon>
        <taxon>Sordariomycetes</taxon>
        <taxon>Sordariomycetidae</taxon>
        <taxon>Sordariales</taxon>
        <taxon>Lasiosphaeriaceae</taxon>
        <taxon>Lasiosphaeria</taxon>
    </lineage>
</organism>
<feature type="compositionally biased region" description="Basic and acidic residues" evidence="1">
    <location>
        <begin position="51"/>
        <end position="60"/>
    </location>
</feature>
<feature type="compositionally biased region" description="Polar residues" evidence="1">
    <location>
        <begin position="101"/>
        <end position="117"/>
    </location>
</feature>
<dbReference type="EMBL" id="JAUIRO010000010">
    <property type="protein sequence ID" value="KAK0701095.1"/>
    <property type="molecule type" value="Genomic_DNA"/>
</dbReference>
<keyword evidence="4" id="KW-1185">Reference proteome</keyword>
<dbReference type="Proteomes" id="UP001172101">
    <property type="component" value="Unassembled WGS sequence"/>
</dbReference>
<feature type="compositionally biased region" description="Basic and acidic residues" evidence="1">
    <location>
        <begin position="118"/>
        <end position="137"/>
    </location>
</feature>
<dbReference type="GeneID" id="85325977"/>
<evidence type="ECO:0000313" key="2">
    <source>
        <dbReference type="EMBL" id="KAK0701095.1"/>
    </source>
</evidence>
<protein>
    <submittedName>
        <fullName evidence="3">Uncharacterized protein</fullName>
    </submittedName>
</protein>
<evidence type="ECO:0000256" key="1">
    <source>
        <dbReference type="SAM" id="MobiDB-lite"/>
    </source>
</evidence>
<name>A0AA40A6R7_9PEZI</name>
<gene>
    <name evidence="3" type="ORF">B0T26DRAFT_724683</name>
    <name evidence="2" type="ORF">B0T26DRAFT_736037</name>
</gene>
<reference evidence="3" key="1">
    <citation type="submission" date="2023-06" db="EMBL/GenBank/DDBJ databases">
        <title>Genome-scale phylogeny and comparative genomics of the fungal order Sordariales.</title>
        <authorList>
            <consortium name="Lawrence Berkeley National Laboratory"/>
            <person name="Hensen N."/>
            <person name="Bonometti L."/>
            <person name="Westerberg I."/>
            <person name="Brannstrom I.O."/>
            <person name="Guillou S."/>
            <person name="Cros-Aarteil S."/>
            <person name="Calhoun S."/>
            <person name="Haridas S."/>
            <person name="Kuo A."/>
            <person name="Mondo S."/>
            <person name="Pangilinan J."/>
            <person name="Riley R."/>
            <person name="LaButti K."/>
            <person name="Andreopoulos B."/>
            <person name="Lipzen A."/>
            <person name="Chen C."/>
            <person name="Yanf M."/>
            <person name="Daum C."/>
            <person name="Ng V."/>
            <person name="Clum A."/>
            <person name="Steindorff A."/>
            <person name="Ohm R."/>
            <person name="Martin F."/>
            <person name="Silar P."/>
            <person name="Natvig D."/>
            <person name="Lalanne C."/>
            <person name="Gautier V."/>
            <person name="Ament-velasquez S.L."/>
            <person name="Kruys A."/>
            <person name="Hutchinson M.I."/>
            <person name="Powell A.J."/>
            <person name="Barry K."/>
            <person name="Miller A.N."/>
            <person name="Grigoriev I.V."/>
            <person name="Debuchy R."/>
            <person name="Gladieux P."/>
            <person name="Thoren M.H."/>
            <person name="Johannesson H."/>
        </authorList>
    </citation>
    <scope>NUCLEOTIDE SEQUENCE</scope>
    <source>
        <strain evidence="3">SMH2392-1A</strain>
    </source>
</reference>
<dbReference type="RefSeq" id="XP_060293655.1">
    <property type="nucleotide sequence ID" value="XM_060442707.1"/>
</dbReference>
<feature type="region of interest" description="Disordered" evidence="1">
    <location>
        <begin position="101"/>
        <end position="137"/>
    </location>
</feature>
<proteinExistence type="predicted"/>
<accession>A0AA40A6R7</accession>
<feature type="region of interest" description="Disordered" evidence="1">
    <location>
        <begin position="26"/>
        <end position="64"/>
    </location>
</feature>
<dbReference type="EMBL" id="JAUIRO010000006">
    <property type="protein sequence ID" value="KAK0710351.1"/>
    <property type="molecule type" value="Genomic_DNA"/>
</dbReference>
<comment type="caution">
    <text evidence="3">The sequence shown here is derived from an EMBL/GenBank/DDBJ whole genome shotgun (WGS) entry which is preliminary data.</text>
</comment>
<evidence type="ECO:0000313" key="3">
    <source>
        <dbReference type="EMBL" id="KAK0710351.1"/>
    </source>
</evidence>